<gene>
    <name evidence="1" type="ORF">COS76_03145</name>
</gene>
<dbReference type="Proteomes" id="UP000228775">
    <property type="component" value="Unassembled WGS sequence"/>
</dbReference>
<name>A0A2M7AWH1_9BACT</name>
<accession>A0A2M7AWH1</accession>
<sequence>SGMVFDKDEEDVKELQANKEISRKYNIGILVSAETIKDCGHMGNDGQCTFKNSDEIDIQKDLKGIICTIRDRVFEKKVIKSMFELTAQNPETRVPVFDLDGNQIWPTRKKREDIEGTIKQKQKAAMEELD</sequence>
<evidence type="ECO:0000313" key="2">
    <source>
        <dbReference type="Proteomes" id="UP000228775"/>
    </source>
</evidence>
<comment type="caution">
    <text evidence="1">The sequence shown here is derived from an EMBL/GenBank/DDBJ whole genome shotgun (WGS) entry which is preliminary data.</text>
</comment>
<feature type="non-terminal residue" evidence="1">
    <location>
        <position position="1"/>
    </location>
</feature>
<dbReference type="AlphaFoldDB" id="A0A2M7AWH1"/>
<dbReference type="EMBL" id="PEVY01000067">
    <property type="protein sequence ID" value="PIU74981.1"/>
    <property type="molecule type" value="Genomic_DNA"/>
</dbReference>
<reference evidence="2" key="1">
    <citation type="submission" date="2017-09" db="EMBL/GenBank/DDBJ databases">
        <title>Depth-based differentiation of microbial function through sediment-hosted aquifers and enrichment of novel symbionts in the deep terrestrial subsurface.</title>
        <authorList>
            <person name="Probst A.J."/>
            <person name="Ladd B."/>
            <person name="Jarett J.K."/>
            <person name="Geller-Mcgrath D.E."/>
            <person name="Sieber C.M.K."/>
            <person name="Emerson J.B."/>
            <person name="Anantharaman K."/>
            <person name="Thomas B.C."/>
            <person name="Malmstrom R."/>
            <person name="Stieglmeier M."/>
            <person name="Klingl A."/>
            <person name="Woyke T."/>
            <person name="Ryan C.M."/>
            <person name="Banfield J.F."/>
        </authorList>
    </citation>
    <scope>NUCLEOTIDE SEQUENCE [LARGE SCALE GENOMIC DNA]</scope>
</reference>
<evidence type="ECO:0000313" key="1">
    <source>
        <dbReference type="EMBL" id="PIU74981.1"/>
    </source>
</evidence>
<proteinExistence type="predicted"/>
<organism evidence="1 2">
    <name type="scientific">Candidatus Portnoybacteria bacterium CG06_land_8_20_14_3_00_39_12</name>
    <dbReference type="NCBI Taxonomy" id="1974809"/>
    <lineage>
        <taxon>Bacteria</taxon>
        <taxon>Candidatus Portnoyibacteriota</taxon>
    </lineage>
</organism>
<protein>
    <submittedName>
        <fullName evidence="1">Uncharacterized protein</fullName>
    </submittedName>
</protein>